<gene>
    <name evidence="9" type="ORF">ERL59_16985</name>
</gene>
<dbReference type="PRINTS" id="PR00038">
    <property type="entry name" value="HTHLUXR"/>
</dbReference>
<dbReference type="RefSeq" id="WP_160647462.1">
    <property type="nucleotide sequence ID" value="NZ_SIJB01000035.1"/>
</dbReference>
<comment type="caution">
    <text evidence="9">The sequence shown here is derived from an EMBL/GenBank/DDBJ whole genome shotgun (WGS) entry which is preliminary data.</text>
</comment>
<name>A0A6N9Q718_9BACL</name>
<evidence type="ECO:0000256" key="6">
    <source>
        <dbReference type="PROSITE-ProRule" id="PRU00169"/>
    </source>
</evidence>
<dbReference type="SMART" id="SM00448">
    <property type="entry name" value="REC"/>
    <property type="match status" value="1"/>
</dbReference>
<evidence type="ECO:0000256" key="3">
    <source>
        <dbReference type="ARBA" id="ARBA00023015"/>
    </source>
</evidence>
<dbReference type="PROSITE" id="PS50043">
    <property type="entry name" value="HTH_LUXR_2"/>
    <property type="match status" value="1"/>
</dbReference>
<keyword evidence="4" id="KW-0238">DNA-binding</keyword>
<reference evidence="9 10" key="1">
    <citation type="submission" date="2019-01" db="EMBL/GenBank/DDBJ databases">
        <title>Chengkuizengella sp. nov., isolated from deep-sea sediment of East Pacific Ocean.</title>
        <authorList>
            <person name="Yang J."/>
            <person name="Lai Q."/>
            <person name="Shao Z."/>
        </authorList>
    </citation>
    <scope>NUCLEOTIDE SEQUENCE [LARGE SCALE GENOMIC DNA]</scope>
    <source>
        <strain evidence="9 10">YPA3-1-1</strain>
    </source>
</reference>
<dbReference type="PANTHER" id="PTHR43214">
    <property type="entry name" value="TWO-COMPONENT RESPONSE REGULATOR"/>
    <property type="match status" value="1"/>
</dbReference>
<proteinExistence type="predicted"/>
<feature type="modified residue" description="4-aspartylphosphate" evidence="6">
    <location>
        <position position="58"/>
    </location>
</feature>
<evidence type="ECO:0000313" key="10">
    <source>
        <dbReference type="Proteomes" id="UP000448943"/>
    </source>
</evidence>
<dbReference type="InterPro" id="IPR036388">
    <property type="entry name" value="WH-like_DNA-bd_sf"/>
</dbReference>
<evidence type="ECO:0000256" key="5">
    <source>
        <dbReference type="ARBA" id="ARBA00023163"/>
    </source>
</evidence>
<accession>A0A6N9Q718</accession>
<keyword evidence="10" id="KW-1185">Reference proteome</keyword>
<dbReference type="InterPro" id="IPR058245">
    <property type="entry name" value="NreC/VraR/RcsB-like_REC"/>
</dbReference>
<keyword evidence="3" id="KW-0805">Transcription regulation</keyword>
<evidence type="ECO:0000256" key="1">
    <source>
        <dbReference type="ARBA" id="ARBA00022553"/>
    </source>
</evidence>
<dbReference type="PROSITE" id="PS50110">
    <property type="entry name" value="RESPONSE_REGULATORY"/>
    <property type="match status" value="1"/>
</dbReference>
<protein>
    <submittedName>
        <fullName evidence="9">Response regulator transcription factor</fullName>
    </submittedName>
</protein>
<feature type="domain" description="Response regulatory" evidence="8">
    <location>
        <begin position="7"/>
        <end position="123"/>
    </location>
</feature>
<dbReference type="GO" id="GO:0003677">
    <property type="term" value="F:DNA binding"/>
    <property type="evidence" value="ECO:0007669"/>
    <property type="project" value="UniProtKB-KW"/>
</dbReference>
<dbReference type="Gene3D" id="3.40.50.2300">
    <property type="match status" value="1"/>
</dbReference>
<dbReference type="GO" id="GO:0000160">
    <property type="term" value="P:phosphorelay signal transduction system"/>
    <property type="evidence" value="ECO:0007669"/>
    <property type="project" value="UniProtKB-KW"/>
</dbReference>
<evidence type="ECO:0000256" key="2">
    <source>
        <dbReference type="ARBA" id="ARBA00023012"/>
    </source>
</evidence>
<evidence type="ECO:0000259" key="7">
    <source>
        <dbReference type="PROSITE" id="PS50043"/>
    </source>
</evidence>
<feature type="domain" description="HTH luxR-type" evidence="7">
    <location>
        <begin position="148"/>
        <end position="209"/>
    </location>
</feature>
<dbReference type="EMBL" id="SIJB01000035">
    <property type="protein sequence ID" value="NBI30648.1"/>
    <property type="molecule type" value="Genomic_DNA"/>
</dbReference>
<dbReference type="InterPro" id="IPR039420">
    <property type="entry name" value="WalR-like"/>
</dbReference>
<dbReference type="SMART" id="SM00421">
    <property type="entry name" value="HTH_LUXR"/>
    <property type="match status" value="1"/>
</dbReference>
<sequence>MNTCTKNVLIVDDHPLVAKATKHLLEKNEFIQVIDMAYNGKQCLELMALHQPEIVFLDYRLPDMTGVEIAEQIREKYPNTLIIIFSGIDITDLTNKLIELKVCGIISKESSETTIMNMVNCILDGHTMLPFSMYHQMRMMSINHNPIESRLNDDEIKIMTLIVKGATHEQVADEIHLSKRSVDNYLKKIYGKLNVKTKVQAIEKFVQMKTQNN</sequence>
<dbReference type="InterPro" id="IPR011006">
    <property type="entry name" value="CheY-like_superfamily"/>
</dbReference>
<evidence type="ECO:0000313" key="9">
    <source>
        <dbReference type="EMBL" id="NBI30648.1"/>
    </source>
</evidence>
<dbReference type="InterPro" id="IPR001789">
    <property type="entry name" value="Sig_transdc_resp-reg_receiver"/>
</dbReference>
<evidence type="ECO:0000256" key="4">
    <source>
        <dbReference type="ARBA" id="ARBA00023125"/>
    </source>
</evidence>
<dbReference type="OrthoDB" id="118459at2"/>
<dbReference type="Gene3D" id="1.10.10.10">
    <property type="entry name" value="Winged helix-like DNA-binding domain superfamily/Winged helix DNA-binding domain"/>
    <property type="match status" value="1"/>
</dbReference>
<organism evidence="9 10">
    <name type="scientific">Chengkuizengella marina</name>
    <dbReference type="NCBI Taxonomy" id="2507566"/>
    <lineage>
        <taxon>Bacteria</taxon>
        <taxon>Bacillati</taxon>
        <taxon>Bacillota</taxon>
        <taxon>Bacilli</taxon>
        <taxon>Bacillales</taxon>
        <taxon>Paenibacillaceae</taxon>
        <taxon>Chengkuizengella</taxon>
    </lineage>
</organism>
<dbReference type="SUPFAM" id="SSF52172">
    <property type="entry name" value="CheY-like"/>
    <property type="match status" value="1"/>
</dbReference>
<dbReference type="InterPro" id="IPR000792">
    <property type="entry name" value="Tscrpt_reg_LuxR_C"/>
</dbReference>
<evidence type="ECO:0000259" key="8">
    <source>
        <dbReference type="PROSITE" id="PS50110"/>
    </source>
</evidence>
<dbReference type="InterPro" id="IPR016032">
    <property type="entry name" value="Sig_transdc_resp-reg_C-effctor"/>
</dbReference>
<dbReference type="SUPFAM" id="SSF46894">
    <property type="entry name" value="C-terminal effector domain of the bipartite response regulators"/>
    <property type="match status" value="1"/>
</dbReference>
<dbReference type="PANTHER" id="PTHR43214:SF1">
    <property type="entry name" value="TRANSCRIPTIONAL REGULATORY PROTEIN COMA"/>
    <property type="match status" value="1"/>
</dbReference>
<dbReference type="AlphaFoldDB" id="A0A6N9Q718"/>
<dbReference type="CDD" id="cd17535">
    <property type="entry name" value="REC_NarL-like"/>
    <property type="match status" value="1"/>
</dbReference>
<keyword evidence="5" id="KW-0804">Transcription</keyword>
<keyword evidence="2" id="KW-0902">Two-component regulatory system</keyword>
<dbReference type="GO" id="GO:0006355">
    <property type="term" value="P:regulation of DNA-templated transcription"/>
    <property type="evidence" value="ECO:0007669"/>
    <property type="project" value="InterPro"/>
</dbReference>
<dbReference type="Pfam" id="PF00072">
    <property type="entry name" value="Response_reg"/>
    <property type="match status" value="1"/>
</dbReference>
<dbReference type="Pfam" id="PF00196">
    <property type="entry name" value="GerE"/>
    <property type="match status" value="1"/>
</dbReference>
<dbReference type="Proteomes" id="UP000448943">
    <property type="component" value="Unassembled WGS sequence"/>
</dbReference>
<keyword evidence="1 6" id="KW-0597">Phosphoprotein</keyword>